<feature type="domain" description="MOSC" evidence="1">
    <location>
        <begin position="151"/>
        <end position="301"/>
    </location>
</feature>
<protein>
    <recommendedName>
        <fullName evidence="1">MOSC domain-containing protein</fullName>
    </recommendedName>
</protein>
<dbReference type="Proteomes" id="UP000199305">
    <property type="component" value="Unassembled WGS sequence"/>
</dbReference>
<dbReference type="SUPFAM" id="SSF50800">
    <property type="entry name" value="PK beta-barrel domain-like"/>
    <property type="match status" value="1"/>
</dbReference>
<sequence>MHGMTGSLTGSQQVASFQAIWRYRADYRRTPLMQVSDLFQFPVKSLQGYRTRTLPLDRFGAVDDRRWMLVDTDNQFLTQRRLRRMAQLTTSITARGIRIANRNGDAIEVARPSDGASMLRVRVWDDEVVARDSGEQAARWLSEQLHTQVRLVAIGAEFRRPLAAPRADRQVGFADAAPLLVIGQASLDDLNRRLAEPVSMFNFRPNLVVSGCPAFAEDNWQRMIVHTRDGPVEFECTHPCARCAIPGLDPHSGEIRKEPLRTLARFRRGTDGQIYFGMNLAPRFGNPAGHTINLGDRVEVF</sequence>
<dbReference type="InterPro" id="IPR005302">
    <property type="entry name" value="MoCF_Sase_C"/>
</dbReference>
<dbReference type="PROSITE" id="PS51340">
    <property type="entry name" value="MOSC"/>
    <property type="match status" value="1"/>
</dbReference>
<evidence type="ECO:0000259" key="1">
    <source>
        <dbReference type="PROSITE" id="PS51340"/>
    </source>
</evidence>
<organism evidence="2 3">
    <name type="scientific">Microbulbifer yueqingensis</name>
    <dbReference type="NCBI Taxonomy" id="658219"/>
    <lineage>
        <taxon>Bacteria</taxon>
        <taxon>Pseudomonadati</taxon>
        <taxon>Pseudomonadota</taxon>
        <taxon>Gammaproteobacteria</taxon>
        <taxon>Cellvibrionales</taxon>
        <taxon>Microbulbiferaceae</taxon>
        <taxon>Microbulbifer</taxon>
    </lineage>
</organism>
<evidence type="ECO:0000313" key="3">
    <source>
        <dbReference type="Proteomes" id="UP000199305"/>
    </source>
</evidence>
<name>A0A1G8Y066_9GAMM</name>
<evidence type="ECO:0000313" key="2">
    <source>
        <dbReference type="EMBL" id="SDJ96239.1"/>
    </source>
</evidence>
<dbReference type="GO" id="GO:0030151">
    <property type="term" value="F:molybdenum ion binding"/>
    <property type="evidence" value="ECO:0007669"/>
    <property type="project" value="InterPro"/>
</dbReference>
<reference evidence="3" key="1">
    <citation type="submission" date="2016-10" db="EMBL/GenBank/DDBJ databases">
        <authorList>
            <person name="Varghese N."/>
            <person name="Submissions S."/>
        </authorList>
    </citation>
    <scope>NUCLEOTIDE SEQUENCE [LARGE SCALE GENOMIC DNA]</scope>
    <source>
        <strain evidence="3">CGMCC 1.10658</strain>
    </source>
</reference>
<dbReference type="GO" id="GO:0003824">
    <property type="term" value="F:catalytic activity"/>
    <property type="evidence" value="ECO:0007669"/>
    <property type="project" value="InterPro"/>
</dbReference>
<dbReference type="Pfam" id="PF03476">
    <property type="entry name" value="MOSC_N"/>
    <property type="match status" value="1"/>
</dbReference>
<dbReference type="EMBL" id="FNFH01000002">
    <property type="protein sequence ID" value="SDJ96239.1"/>
    <property type="molecule type" value="Genomic_DNA"/>
</dbReference>
<dbReference type="InterPro" id="IPR011037">
    <property type="entry name" value="Pyrv_Knase-like_insert_dom_sf"/>
</dbReference>
<dbReference type="STRING" id="658219.SAMN05216212_1308"/>
<dbReference type="InterPro" id="IPR005303">
    <property type="entry name" value="MOCOS_middle"/>
</dbReference>
<proteinExistence type="predicted"/>
<keyword evidence="3" id="KW-1185">Reference proteome</keyword>
<dbReference type="GO" id="GO:0030170">
    <property type="term" value="F:pyridoxal phosphate binding"/>
    <property type="evidence" value="ECO:0007669"/>
    <property type="project" value="InterPro"/>
</dbReference>
<dbReference type="RefSeq" id="WP_175453043.1">
    <property type="nucleotide sequence ID" value="NZ_FNFH01000002.1"/>
</dbReference>
<accession>A0A1G8Y066</accession>
<dbReference type="PANTHER" id="PTHR14237:SF19">
    <property type="entry name" value="MITOCHONDRIAL AMIDOXIME REDUCING COMPONENT 1"/>
    <property type="match status" value="1"/>
</dbReference>
<dbReference type="PANTHER" id="PTHR14237">
    <property type="entry name" value="MOLYBDOPTERIN COFACTOR SULFURASE MOSC"/>
    <property type="match status" value="1"/>
</dbReference>
<gene>
    <name evidence="2" type="ORF">SAMN05216212_1308</name>
</gene>
<dbReference type="SUPFAM" id="SSF141673">
    <property type="entry name" value="MOSC N-terminal domain-like"/>
    <property type="match status" value="1"/>
</dbReference>
<dbReference type="Pfam" id="PF03473">
    <property type="entry name" value="MOSC"/>
    <property type="match status" value="1"/>
</dbReference>
<dbReference type="AlphaFoldDB" id="A0A1G8Y066"/>